<feature type="compositionally biased region" description="Pro residues" evidence="1">
    <location>
        <begin position="23"/>
        <end position="34"/>
    </location>
</feature>
<keyword evidence="3" id="KW-1185">Reference proteome</keyword>
<gene>
    <name evidence="2" type="ORF">TRUGW13939_08783</name>
</gene>
<protein>
    <recommendedName>
        <fullName evidence="4">SAM domain-containing protein</fullName>
    </recommendedName>
</protein>
<evidence type="ECO:0008006" key="4">
    <source>
        <dbReference type="Google" id="ProtNLM"/>
    </source>
</evidence>
<organism evidence="2 3">
    <name type="scientific">Talaromyces rugulosus</name>
    <name type="common">Penicillium rugulosum</name>
    <dbReference type="NCBI Taxonomy" id="121627"/>
    <lineage>
        <taxon>Eukaryota</taxon>
        <taxon>Fungi</taxon>
        <taxon>Dikarya</taxon>
        <taxon>Ascomycota</taxon>
        <taxon>Pezizomycotina</taxon>
        <taxon>Eurotiomycetes</taxon>
        <taxon>Eurotiomycetidae</taxon>
        <taxon>Eurotiales</taxon>
        <taxon>Trichocomaceae</taxon>
        <taxon>Talaromyces</taxon>
        <taxon>Talaromyces sect. Islandici</taxon>
    </lineage>
</organism>
<dbReference type="KEGG" id="trg:TRUGW13939_08783"/>
<dbReference type="EMBL" id="CP055902">
    <property type="protein sequence ID" value="QKX61631.1"/>
    <property type="molecule type" value="Genomic_DNA"/>
</dbReference>
<feature type="region of interest" description="Disordered" evidence="1">
    <location>
        <begin position="114"/>
        <end position="152"/>
    </location>
</feature>
<accession>A0A7H8R7A7</accession>
<feature type="region of interest" description="Disordered" evidence="1">
    <location>
        <begin position="391"/>
        <end position="529"/>
    </location>
</feature>
<evidence type="ECO:0000313" key="3">
    <source>
        <dbReference type="Proteomes" id="UP000509510"/>
    </source>
</evidence>
<feature type="region of interest" description="Disordered" evidence="1">
    <location>
        <begin position="179"/>
        <end position="198"/>
    </location>
</feature>
<proteinExistence type="predicted"/>
<dbReference type="GeneID" id="55996271"/>
<feature type="compositionally biased region" description="Polar residues" evidence="1">
    <location>
        <begin position="187"/>
        <end position="198"/>
    </location>
</feature>
<feature type="compositionally biased region" description="Polar residues" evidence="1">
    <location>
        <begin position="114"/>
        <end position="125"/>
    </location>
</feature>
<dbReference type="RefSeq" id="XP_035347805.1">
    <property type="nucleotide sequence ID" value="XM_035491912.1"/>
</dbReference>
<evidence type="ECO:0000256" key="1">
    <source>
        <dbReference type="SAM" id="MobiDB-lite"/>
    </source>
</evidence>
<feature type="region of interest" description="Disordered" evidence="1">
    <location>
        <begin position="1"/>
        <end position="41"/>
    </location>
</feature>
<feature type="region of interest" description="Disordered" evidence="1">
    <location>
        <begin position="315"/>
        <end position="363"/>
    </location>
</feature>
<evidence type="ECO:0000313" key="2">
    <source>
        <dbReference type="EMBL" id="QKX61631.1"/>
    </source>
</evidence>
<name>A0A7H8R7A7_TALRU</name>
<dbReference type="AlphaFoldDB" id="A0A7H8R7A7"/>
<feature type="compositionally biased region" description="Polar residues" evidence="1">
    <location>
        <begin position="474"/>
        <end position="483"/>
    </location>
</feature>
<reference evidence="3" key="1">
    <citation type="submission" date="2020-06" db="EMBL/GenBank/DDBJ databases">
        <title>A chromosome-scale genome assembly of Talaromyces rugulosus W13939.</title>
        <authorList>
            <person name="Wang B."/>
            <person name="Guo L."/>
            <person name="Ye K."/>
            <person name="Wang L."/>
        </authorList>
    </citation>
    <scope>NUCLEOTIDE SEQUENCE [LARGE SCALE GENOMIC DNA]</scope>
    <source>
        <strain evidence="3">W13939</strain>
    </source>
</reference>
<dbReference type="Proteomes" id="UP000509510">
    <property type="component" value="Chromosome V"/>
</dbReference>
<sequence length="529" mass="57986">MDQRQQYIPPPPPRPSTQRHGLFPPPPLGPPPSAYPGSNQWPIWPPPPPMIHPSLIPSNQTYGRQQSTPLSIPIQPIPPPQSEVLPLTSPTYILVGASLCPGVGIPPLYDNYGPSTTVQPSNQPWESAPVDKSPTRDGNIPSTPSARHFPPSVTLGNDNSEAASPGFATYQTYNYEPARTSSHKHNASNTSLGRMSTGESTVNWPLERVINWLIRKGFSKDWQETFKFLELEGADFLGLGQGGNGRGNLGKLHQQVYPQLAKECQKSGSGWNQHREHKEGKRMWQLIREIQDGNEASSQTHRRRGSQTMVISASTEGGLENSPNLGWESTVPPRPASYIQHPAHRQTPNTGEKQTDQTRPGAAPFSYRQDAIYGDSRPEFTRHAVCNLETFRKQSPSSPSGGNPFKPPPSLTSRKSFGPEYDFEETKVDFDTPHIPQSSSDDDSDDGLFAKPLVTSKPQNTRSNKGRSVAFKSPNANDGQSLSPPYPSSAVFSNDPRSGFDGNGATFPSAGHSSEEEKPRRNSSFATNF</sequence>
<dbReference type="OrthoDB" id="266718at2759"/>